<reference evidence="1 2" key="1">
    <citation type="submission" date="2015-03" db="EMBL/GenBank/DDBJ databases">
        <authorList>
            <person name="Murphy D."/>
        </authorList>
    </citation>
    <scope>NUCLEOTIDE SEQUENCE [LARGE SCALE GENOMIC DNA]</scope>
    <source>
        <strain evidence="1 2">IP06005</strain>
    </source>
</reference>
<proteinExistence type="predicted"/>
<name>A0A0T9ULL4_YERAL</name>
<protein>
    <submittedName>
        <fullName evidence="1">Uncharacterized protein</fullName>
    </submittedName>
</protein>
<dbReference type="EMBL" id="CQEJ01000021">
    <property type="protein sequence ID" value="CNL51596.1"/>
    <property type="molecule type" value="Genomic_DNA"/>
</dbReference>
<organism evidence="1 2">
    <name type="scientific">Yersinia aldovae</name>
    <dbReference type="NCBI Taxonomy" id="29483"/>
    <lineage>
        <taxon>Bacteria</taxon>
        <taxon>Pseudomonadati</taxon>
        <taxon>Pseudomonadota</taxon>
        <taxon>Gammaproteobacteria</taxon>
        <taxon>Enterobacterales</taxon>
        <taxon>Yersiniaceae</taxon>
        <taxon>Yersinia</taxon>
    </lineage>
</organism>
<accession>A0A0T9ULL4</accession>
<dbReference type="STRING" id="1453495.AT01_2352"/>
<sequence length="39" mass="5007">MIFWLYKQYHRCSITYPLQRWLRGYLSENKIVLKIIVFW</sequence>
<gene>
    <name evidence="1" type="ORF">ERS137965_03260</name>
</gene>
<dbReference type="AlphaFoldDB" id="A0A0T9ULL4"/>
<evidence type="ECO:0000313" key="2">
    <source>
        <dbReference type="Proteomes" id="UP000041595"/>
    </source>
</evidence>
<dbReference type="Proteomes" id="UP000041595">
    <property type="component" value="Unassembled WGS sequence"/>
</dbReference>
<evidence type="ECO:0000313" key="1">
    <source>
        <dbReference type="EMBL" id="CNL51596.1"/>
    </source>
</evidence>